<feature type="region of interest" description="Disordered" evidence="1">
    <location>
        <begin position="258"/>
        <end position="304"/>
    </location>
</feature>
<reference evidence="3" key="1">
    <citation type="submission" date="2023-06" db="EMBL/GenBank/DDBJ databases">
        <authorList>
            <consortium name="Lawrence Berkeley National Laboratory"/>
            <person name="Ahrendt S."/>
            <person name="Sahu N."/>
            <person name="Indic B."/>
            <person name="Wong-Bajracharya J."/>
            <person name="Merenyi Z."/>
            <person name="Ke H.-M."/>
            <person name="Monk M."/>
            <person name="Kocsube S."/>
            <person name="Drula E."/>
            <person name="Lipzen A."/>
            <person name="Balint B."/>
            <person name="Henrissat B."/>
            <person name="Andreopoulos B."/>
            <person name="Martin F.M."/>
            <person name="Harder C.B."/>
            <person name="Rigling D."/>
            <person name="Ford K.L."/>
            <person name="Foster G.D."/>
            <person name="Pangilinan J."/>
            <person name="Papanicolaou A."/>
            <person name="Barry K."/>
            <person name="LaButti K."/>
            <person name="Viragh M."/>
            <person name="Koriabine M."/>
            <person name="Yan M."/>
            <person name="Riley R."/>
            <person name="Champramary S."/>
            <person name="Plett K.L."/>
            <person name="Tsai I.J."/>
            <person name="Slot J."/>
            <person name="Sipos G."/>
            <person name="Plett J."/>
            <person name="Nagy L.G."/>
            <person name="Grigoriev I.V."/>
        </authorList>
    </citation>
    <scope>NUCLEOTIDE SEQUENCE</scope>
    <source>
        <strain evidence="3">HWK02</strain>
    </source>
</reference>
<gene>
    <name evidence="3" type="ORF">EDD18DRAFT_1102066</name>
</gene>
<protein>
    <recommendedName>
        <fullName evidence="2">KOW domain-containing protein</fullName>
    </recommendedName>
</protein>
<accession>A0AA39QF29</accession>
<dbReference type="SMART" id="SM00739">
    <property type="entry name" value="KOW"/>
    <property type="match status" value="1"/>
</dbReference>
<evidence type="ECO:0000256" key="1">
    <source>
        <dbReference type="SAM" id="MobiDB-lite"/>
    </source>
</evidence>
<keyword evidence="4" id="KW-1185">Reference proteome</keyword>
<comment type="caution">
    <text evidence="3">The sequence shown here is derived from an EMBL/GenBank/DDBJ whole genome shotgun (WGS) entry which is preliminary data.</text>
</comment>
<dbReference type="SUPFAM" id="SSF50104">
    <property type="entry name" value="Translation proteins SH3-like domain"/>
    <property type="match status" value="1"/>
</dbReference>
<dbReference type="InterPro" id="IPR005824">
    <property type="entry name" value="KOW"/>
</dbReference>
<feature type="compositionally biased region" description="Basic and acidic residues" evidence="1">
    <location>
        <begin position="276"/>
        <end position="293"/>
    </location>
</feature>
<feature type="domain" description="KOW" evidence="2">
    <location>
        <begin position="58"/>
        <end position="85"/>
    </location>
</feature>
<sequence length="417" mass="47178">MSMNKYRSPLYCETMRALVKSTTVIQVIMKIPILYHKVVEITTMDGHLWYAWHDILKIFQSGDYVKVVGGDFRGRHGLVKNICHEYFINIIEGEGSIGVQNNSSADNFSESVTSPQEIAQQMYMGGIPWQGLHVLVMPATKELRKHGHINTKMGLHISDVHKEKVGTVLDILVNQQTASGLRVCICLEQSVNAVYAYPNIWVDYDEVVEEITGLPLCLYQPLHQSQSAFLPLEAYICAWKEQTNIACGQSLASELQQRLQWTSPPPPRSITPTHEGPSEDVRLGNSWDMKDPEPPTPTRSHWSGHPALAQRELRDLTDVTPLEPTVQDYHRWMVIYGPHIGKYVHGIHYVQGSKPNLWMVQEVALADNVHYSLLGEAFKVPSSDLCQVADSQNTLDINVKWAQSICEELTKVKKRMI</sequence>
<dbReference type="AlphaFoldDB" id="A0AA39QF29"/>
<proteinExistence type="predicted"/>
<evidence type="ECO:0000313" key="3">
    <source>
        <dbReference type="EMBL" id="KAK0501114.1"/>
    </source>
</evidence>
<dbReference type="InterPro" id="IPR008991">
    <property type="entry name" value="Translation_prot_SH3-like_sf"/>
</dbReference>
<dbReference type="EMBL" id="JAUEPU010000007">
    <property type="protein sequence ID" value="KAK0501114.1"/>
    <property type="molecule type" value="Genomic_DNA"/>
</dbReference>
<evidence type="ECO:0000313" key="4">
    <source>
        <dbReference type="Proteomes" id="UP001175228"/>
    </source>
</evidence>
<name>A0AA39QF29_9AGAR</name>
<evidence type="ECO:0000259" key="2">
    <source>
        <dbReference type="SMART" id="SM00739"/>
    </source>
</evidence>
<organism evidence="3 4">
    <name type="scientific">Armillaria luteobubalina</name>
    <dbReference type="NCBI Taxonomy" id="153913"/>
    <lineage>
        <taxon>Eukaryota</taxon>
        <taxon>Fungi</taxon>
        <taxon>Dikarya</taxon>
        <taxon>Basidiomycota</taxon>
        <taxon>Agaricomycotina</taxon>
        <taxon>Agaricomycetes</taxon>
        <taxon>Agaricomycetidae</taxon>
        <taxon>Agaricales</taxon>
        <taxon>Marasmiineae</taxon>
        <taxon>Physalacriaceae</taxon>
        <taxon>Armillaria</taxon>
    </lineage>
</organism>
<dbReference type="Proteomes" id="UP001175228">
    <property type="component" value="Unassembled WGS sequence"/>
</dbReference>